<sequence>MPRRSPRHRSARPGPLRPGTVLAALALAPLALALAAPTTAAAPPEKPFVGGRASVARLGDRLPAVARENGMSRAQLRAALLADRTLKVDRSLQLAYFDEAADAGAPDPAPVAAAAPPTTDPVFSLSSLPGAEKTIYLDFDGNTTTGTTWNSAYGVETIENPPYDTDGDPTTFSATELAVVRNAYDVVAEDFAPWNVNVTTADPGTEALRRSGTGDTRWGVRVVVTSDTFASCGCGGHAYIGAFDDPTDEPAFVYNSGSRGVAEAATHEVGHTLLLAHDGTTSGDAYYRGHGTGETGWGPIMGASYSPSTVQWSQQEYTGANNNDAAANYNNGPDDVAIISSLTNGNGFGLRADDHGDTRATATALTGPTVTVSGRISTRTDVDVFSLSAAAGPVTVSATPPPAPVANLDLALTVRDSSGAVVASADAPTAHAATLTATLPAGDYTVSVDGVGAGSPTAVPPTGYTDYGSLGTYGLTARFTPATTADTTPPAAPTGLTATASGDVVALSWTANTEPDLAGYTVARASTAAGPFTTLASTTSPSFTDTAPLAGTNVYRVTASDTAGNVSAPSAPATVDRTPPSSGTVADGELAVVGVVTGTVADTRSADGVGQAVDEVSSGGKPNSRYDTLEHRWSFPATDGSLSLAVAATVLDGGDADSGMRLEWSRNGGTSWLPVTTLTGSVDSSFTLGTASGPVWVRVVDTDSTAGQLRPDTVRVDLLRIDAQPVAPASEAVVSALVAGTTSVTKSSAAGTATVTVTDEYGTPVAGARVGLRFSGAFSDTPTVTTDASGTARYTTAGSGTRRPSFQVCVVSVDAGPLAWTAGPVCRTV</sequence>
<dbReference type="InterPro" id="IPR013783">
    <property type="entry name" value="Ig-like_fold"/>
</dbReference>
<evidence type="ECO:0000259" key="5">
    <source>
        <dbReference type="PROSITE" id="PS50853"/>
    </source>
</evidence>
<dbReference type="InterPro" id="IPR036116">
    <property type="entry name" value="FN3_sf"/>
</dbReference>
<evidence type="ECO:0000256" key="3">
    <source>
        <dbReference type="SAM" id="MobiDB-lite"/>
    </source>
</evidence>
<reference evidence="6" key="1">
    <citation type="submission" date="2020-03" db="EMBL/GenBank/DDBJ databases">
        <title>Phycicoccus flavus sp. nov., a novel endophytic actinobacterium isolated from branch of Kandelia candel.</title>
        <authorList>
            <person name="Tuo L."/>
        </authorList>
    </citation>
    <scope>NUCLEOTIDE SEQUENCE</scope>
    <source>
        <strain evidence="6">CMS6Z-2</strain>
    </source>
</reference>
<keyword evidence="1" id="KW-0326">Glycosidase</keyword>
<dbReference type="Gene3D" id="2.60.40.1120">
    <property type="entry name" value="Carboxypeptidase-like, regulatory domain"/>
    <property type="match status" value="1"/>
</dbReference>
<dbReference type="Gene3D" id="3.40.390.10">
    <property type="entry name" value="Collagenase (Catalytic Domain)"/>
    <property type="match status" value="1"/>
</dbReference>
<keyword evidence="4" id="KW-0732">Signal</keyword>
<comment type="caution">
    <text evidence="6">The sequence shown here is derived from an EMBL/GenBank/DDBJ whole genome shotgun (WGS) entry which is preliminary data.</text>
</comment>
<evidence type="ECO:0000256" key="1">
    <source>
        <dbReference type="ARBA" id="ARBA00023295"/>
    </source>
</evidence>
<accession>A0A8T6R3W8</accession>
<dbReference type="InterPro" id="IPR008964">
    <property type="entry name" value="Invasin/intimin_cell_adhesion"/>
</dbReference>
<proteinExistence type="predicted"/>
<name>A0A8T6R3W8_9MICO</name>
<evidence type="ECO:0000313" key="6">
    <source>
        <dbReference type="EMBL" id="NHA68536.1"/>
    </source>
</evidence>
<dbReference type="AlphaFoldDB" id="A0A8T6R3W8"/>
<dbReference type="GO" id="GO:0016798">
    <property type="term" value="F:hydrolase activity, acting on glycosyl bonds"/>
    <property type="evidence" value="ECO:0007669"/>
    <property type="project" value="UniProtKB-KW"/>
</dbReference>
<dbReference type="RefSeq" id="WP_165566580.1">
    <property type="nucleotide sequence ID" value="NZ_SAYU02000031.1"/>
</dbReference>
<dbReference type="GO" id="GO:0000272">
    <property type="term" value="P:polysaccharide catabolic process"/>
    <property type="evidence" value="ECO:0007669"/>
    <property type="project" value="UniProtKB-KW"/>
</dbReference>
<keyword evidence="7" id="KW-1185">Reference proteome</keyword>
<feature type="signal peptide" evidence="4">
    <location>
        <begin position="1"/>
        <end position="41"/>
    </location>
</feature>
<dbReference type="Proteomes" id="UP000287866">
    <property type="component" value="Unassembled WGS sequence"/>
</dbReference>
<protein>
    <recommendedName>
        <fullName evidence="5">Fibronectin type-III domain-containing protein</fullName>
    </recommendedName>
</protein>
<dbReference type="Gene3D" id="2.60.40.10">
    <property type="entry name" value="Immunoglobulins"/>
    <property type="match status" value="1"/>
</dbReference>
<feature type="chain" id="PRO_5038832466" description="Fibronectin type-III domain-containing protein" evidence="4">
    <location>
        <begin position="42"/>
        <end position="829"/>
    </location>
</feature>
<feature type="region of interest" description="Disordered" evidence="3">
    <location>
        <begin position="565"/>
        <end position="584"/>
    </location>
</feature>
<keyword evidence="2" id="KW-0119">Carbohydrate metabolism</keyword>
<dbReference type="SUPFAM" id="SSF49373">
    <property type="entry name" value="Invasin/intimin cell-adhesion fragments"/>
    <property type="match status" value="1"/>
</dbReference>
<dbReference type="EMBL" id="SAYU02000031">
    <property type="protein sequence ID" value="NHA68536.1"/>
    <property type="molecule type" value="Genomic_DNA"/>
</dbReference>
<dbReference type="PROSITE" id="PS50853">
    <property type="entry name" value="FN3"/>
    <property type="match status" value="1"/>
</dbReference>
<dbReference type="InterPro" id="IPR024079">
    <property type="entry name" value="MetalloPept_cat_dom_sf"/>
</dbReference>
<dbReference type="SUPFAM" id="SSF49265">
    <property type="entry name" value="Fibronectin type III"/>
    <property type="match status" value="1"/>
</dbReference>
<keyword evidence="2" id="KW-0624">Polysaccharide degradation</keyword>
<evidence type="ECO:0000313" key="7">
    <source>
        <dbReference type="Proteomes" id="UP000287866"/>
    </source>
</evidence>
<dbReference type="SUPFAM" id="SSF55486">
    <property type="entry name" value="Metalloproteases ('zincins'), catalytic domain"/>
    <property type="match status" value="1"/>
</dbReference>
<evidence type="ECO:0000256" key="4">
    <source>
        <dbReference type="SAM" id="SignalP"/>
    </source>
</evidence>
<dbReference type="Gene3D" id="2.60.120.380">
    <property type="match status" value="1"/>
</dbReference>
<evidence type="ECO:0000256" key="2">
    <source>
        <dbReference type="ARBA" id="ARBA00023326"/>
    </source>
</evidence>
<feature type="domain" description="Fibronectin type-III" evidence="5">
    <location>
        <begin position="489"/>
        <end position="581"/>
    </location>
</feature>
<gene>
    <name evidence="6" type="ORF">EPD83_010805</name>
</gene>
<organism evidence="6 7">
    <name type="scientific">Phycicoccus flavus</name>
    <dbReference type="NCBI Taxonomy" id="2502783"/>
    <lineage>
        <taxon>Bacteria</taxon>
        <taxon>Bacillati</taxon>
        <taxon>Actinomycetota</taxon>
        <taxon>Actinomycetes</taxon>
        <taxon>Micrococcales</taxon>
        <taxon>Intrasporangiaceae</taxon>
        <taxon>Phycicoccus</taxon>
    </lineage>
</organism>
<dbReference type="GO" id="GO:0008237">
    <property type="term" value="F:metallopeptidase activity"/>
    <property type="evidence" value="ECO:0007669"/>
    <property type="project" value="InterPro"/>
</dbReference>
<keyword evidence="1" id="KW-0378">Hydrolase</keyword>
<dbReference type="InterPro" id="IPR003961">
    <property type="entry name" value="FN3_dom"/>
</dbReference>